<dbReference type="RefSeq" id="WP_183493673.1">
    <property type="nucleotide sequence ID" value="NZ_JACIFF010000001.1"/>
</dbReference>
<organism evidence="2 3">
    <name type="scientific">Neolewinella aquimaris</name>
    <dbReference type="NCBI Taxonomy" id="1835722"/>
    <lineage>
        <taxon>Bacteria</taxon>
        <taxon>Pseudomonadati</taxon>
        <taxon>Bacteroidota</taxon>
        <taxon>Saprospiria</taxon>
        <taxon>Saprospirales</taxon>
        <taxon>Lewinellaceae</taxon>
        <taxon>Neolewinella</taxon>
    </lineage>
</organism>
<dbReference type="PANTHER" id="PTHR41878:SF1">
    <property type="entry name" value="TNPR PROTEIN"/>
    <property type="match status" value="1"/>
</dbReference>
<protein>
    <recommendedName>
        <fullName evidence="1">Plasmid pRiA4b Orf3-like domain-containing protein</fullName>
    </recommendedName>
</protein>
<dbReference type="InterPro" id="IPR012912">
    <property type="entry name" value="Plasmid_pRiA4b_Orf3-like"/>
</dbReference>
<dbReference type="PANTHER" id="PTHR41878">
    <property type="entry name" value="LEXA REPRESSOR-RELATED"/>
    <property type="match status" value="1"/>
</dbReference>
<gene>
    <name evidence="2" type="ORF">GGR28_000010</name>
</gene>
<accession>A0A840E6J3</accession>
<dbReference type="Proteomes" id="UP000576209">
    <property type="component" value="Unassembled WGS sequence"/>
</dbReference>
<evidence type="ECO:0000313" key="3">
    <source>
        <dbReference type="Proteomes" id="UP000576209"/>
    </source>
</evidence>
<dbReference type="Pfam" id="PF07929">
    <property type="entry name" value="PRiA4_ORF3"/>
    <property type="match status" value="1"/>
</dbReference>
<dbReference type="EMBL" id="JACIFF010000001">
    <property type="protein sequence ID" value="MBB4077409.1"/>
    <property type="molecule type" value="Genomic_DNA"/>
</dbReference>
<dbReference type="Gene3D" id="3.10.290.30">
    <property type="entry name" value="MM3350-like"/>
    <property type="match status" value="1"/>
</dbReference>
<keyword evidence="3" id="KW-1185">Reference proteome</keyword>
<feature type="domain" description="Plasmid pRiA4b Orf3-like" evidence="1">
    <location>
        <begin position="144"/>
        <end position="301"/>
    </location>
</feature>
<proteinExistence type="predicted"/>
<evidence type="ECO:0000313" key="2">
    <source>
        <dbReference type="EMBL" id="MBB4077409.1"/>
    </source>
</evidence>
<dbReference type="AlphaFoldDB" id="A0A840E6J3"/>
<dbReference type="SUPFAM" id="SSF159941">
    <property type="entry name" value="MM3350-like"/>
    <property type="match status" value="1"/>
</dbReference>
<reference evidence="2 3" key="1">
    <citation type="submission" date="2020-08" db="EMBL/GenBank/DDBJ databases">
        <title>Genomic Encyclopedia of Type Strains, Phase IV (KMG-IV): sequencing the most valuable type-strain genomes for metagenomic binning, comparative biology and taxonomic classification.</title>
        <authorList>
            <person name="Goeker M."/>
        </authorList>
    </citation>
    <scope>NUCLEOTIDE SEQUENCE [LARGE SCALE GENOMIC DNA]</scope>
    <source>
        <strain evidence="2 3">DSM 105137</strain>
    </source>
</reference>
<comment type="caution">
    <text evidence="2">The sequence shown here is derived from an EMBL/GenBank/DDBJ whole genome shotgun (WGS) entry which is preliminary data.</text>
</comment>
<sequence>MSTDNLQQALASAAEDVRRQYATLTTADVNEAYAAYLEHFERREDEPPVSTVPEKDELLLALWDVIVDRETAGVDAVTGELEEYYARAFAALLGTETEKQLSTEPIAVPTTIAEPSATPAPVLEETEEQFTDLVEDTTDPSREIYRLRVTIDGSDPEIWRRILVPADVRQTRLHHIIQAAVGWRGSEQFQFFPQMDRELPTTEEPRLCDLLTTVGQQCGYEFDSGDSWYHDILLEEKSEAEPRRHYPICTAGQGACPPEDVGGIPGYKRLLDVLRDPNHPEHEEMAGWLTQDFNPDAFNIDQANIRLGKYGDASFHAVV</sequence>
<evidence type="ECO:0000259" key="1">
    <source>
        <dbReference type="Pfam" id="PF07929"/>
    </source>
</evidence>
<name>A0A840E6J3_9BACT</name>
<dbReference type="InterPro" id="IPR024047">
    <property type="entry name" value="MM3350-like_sf"/>
</dbReference>